<keyword evidence="10 15" id="KW-0472">Membrane</keyword>
<name>A0AA36IZF6_9DINO</name>
<evidence type="ECO:0000256" key="3">
    <source>
        <dbReference type="ARBA" id="ARBA00022568"/>
    </source>
</evidence>
<evidence type="ECO:0000259" key="16">
    <source>
        <dbReference type="Pfam" id="PF00520"/>
    </source>
</evidence>
<dbReference type="GO" id="GO:0008331">
    <property type="term" value="F:high voltage-gated calcium channel activity"/>
    <property type="evidence" value="ECO:0007669"/>
    <property type="project" value="TreeGrafter"/>
</dbReference>
<feature type="compositionally biased region" description="Pro residues" evidence="14">
    <location>
        <begin position="884"/>
        <end position="894"/>
    </location>
</feature>
<evidence type="ECO:0000256" key="6">
    <source>
        <dbReference type="ARBA" id="ARBA00022837"/>
    </source>
</evidence>
<dbReference type="AlphaFoldDB" id="A0AA36IZF6"/>
<feature type="domain" description="Ion transport" evidence="16">
    <location>
        <begin position="318"/>
        <end position="551"/>
    </location>
</feature>
<keyword evidence="11" id="KW-0325">Glycoprotein</keyword>
<keyword evidence="9" id="KW-0406">Ion transport</keyword>
<dbReference type="InterPro" id="IPR027359">
    <property type="entry name" value="Volt_channel_dom_sf"/>
</dbReference>
<dbReference type="Pfam" id="PF00520">
    <property type="entry name" value="Ion_trans"/>
    <property type="match status" value="1"/>
</dbReference>
<keyword evidence="18" id="KW-1185">Reference proteome</keyword>
<dbReference type="PANTHER" id="PTHR45628:SF7">
    <property type="entry name" value="VOLTAGE-DEPENDENT CALCIUM CHANNEL TYPE A SUBUNIT ALPHA-1"/>
    <property type="match status" value="1"/>
</dbReference>
<feature type="region of interest" description="Disordered" evidence="14">
    <location>
        <begin position="880"/>
        <end position="899"/>
    </location>
</feature>
<evidence type="ECO:0000256" key="2">
    <source>
        <dbReference type="ARBA" id="ARBA00022448"/>
    </source>
</evidence>
<feature type="transmembrane region" description="Helical" evidence="15">
    <location>
        <begin position="1049"/>
        <end position="1074"/>
    </location>
</feature>
<proteinExistence type="predicted"/>
<feature type="transmembrane region" description="Helical" evidence="15">
    <location>
        <begin position="381"/>
        <end position="400"/>
    </location>
</feature>
<keyword evidence="12" id="KW-0407">Ion channel</keyword>
<dbReference type="PROSITE" id="PS00018">
    <property type="entry name" value="EF_HAND_1"/>
    <property type="match status" value="1"/>
</dbReference>
<feature type="transmembrane region" description="Helical" evidence="15">
    <location>
        <begin position="344"/>
        <end position="361"/>
    </location>
</feature>
<dbReference type="GO" id="GO:0005891">
    <property type="term" value="C:voltage-gated calcium channel complex"/>
    <property type="evidence" value="ECO:0007669"/>
    <property type="project" value="TreeGrafter"/>
</dbReference>
<dbReference type="SUPFAM" id="SSF81324">
    <property type="entry name" value="Voltage-gated potassium channels"/>
    <property type="match status" value="1"/>
</dbReference>
<dbReference type="Proteomes" id="UP001178507">
    <property type="component" value="Unassembled WGS sequence"/>
</dbReference>
<evidence type="ECO:0000256" key="1">
    <source>
        <dbReference type="ARBA" id="ARBA00004141"/>
    </source>
</evidence>
<protein>
    <recommendedName>
        <fullName evidence="16">Ion transport domain-containing protein</fullName>
    </recommendedName>
</protein>
<reference evidence="17" key="1">
    <citation type="submission" date="2023-08" db="EMBL/GenBank/DDBJ databases">
        <authorList>
            <person name="Chen Y."/>
            <person name="Shah S."/>
            <person name="Dougan E. K."/>
            <person name="Thang M."/>
            <person name="Chan C."/>
        </authorList>
    </citation>
    <scope>NUCLEOTIDE SEQUENCE</scope>
</reference>
<comment type="subcellular location">
    <subcellularLocation>
        <location evidence="1">Membrane</location>
        <topology evidence="1">Multi-pass membrane protein</topology>
    </subcellularLocation>
</comment>
<feature type="compositionally biased region" description="Polar residues" evidence="14">
    <location>
        <begin position="937"/>
        <end position="953"/>
    </location>
</feature>
<evidence type="ECO:0000256" key="9">
    <source>
        <dbReference type="ARBA" id="ARBA00023065"/>
    </source>
</evidence>
<feature type="region of interest" description="Disordered" evidence="14">
    <location>
        <begin position="795"/>
        <end position="815"/>
    </location>
</feature>
<feature type="transmembrane region" description="Helical" evidence="15">
    <location>
        <begin position="525"/>
        <end position="548"/>
    </location>
</feature>
<evidence type="ECO:0000313" key="18">
    <source>
        <dbReference type="Proteomes" id="UP001178507"/>
    </source>
</evidence>
<keyword evidence="2" id="KW-0813">Transport</keyword>
<keyword evidence="3" id="KW-0109">Calcium transport</keyword>
<keyword evidence="4" id="KW-0107">Calcium channel</keyword>
<evidence type="ECO:0000256" key="15">
    <source>
        <dbReference type="SAM" id="Phobius"/>
    </source>
</evidence>
<dbReference type="Gene3D" id="1.10.287.70">
    <property type="match status" value="1"/>
</dbReference>
<comment type="caution">
    <text evidence="17">The sequence shown here is derived from an EMBL/GenBank/DDBJ whole genome shotgun (WGS) entry which is preliminary data.</text>
</comment>
<keyword evidence="6" id="KW-0106">Calcium</keyword>
<dbReference type="InterPro" id="IPR018247">
    <property type="entry name" value="EF_Hand_1_Ca_BS"/>
</dbReference>
<feature type="region of interest" description="Disordered" evidence="14">
    <location>
        <begin position="74"/>
        <end position="98"/>
    </location>
</feature>
<evidence type="ECO:0000256" key="14">
    <source>
        <dbReference type="SAM" id="MobiDB-lite"/>
    </source>
</evidence>
<evidence type="ECO:0000256" key="11">
    <source>
        <dbReference type="ARBA" id="ARBA00023180"/>
    </source>
</evidence>
<keyword evidence="5 15" id="KW-0812">Transmembrane</keyword>
<evidence type="ECO:0000256" key="13">
    <source>
        <dbReference type="SAM" id="Coils"/>
    </source>
</evidence>
<feature type="compositionally biased region" description="Basic and acidic residues" evidence="14">
    <location>
        <begin position="76"/>
        <end position="86"/>
    </location>
</feature>
<feature type="transmembrane region" description="Helical" evidence="15">
    <location>
        <begin position="1009"/>
        <end position="1029"/>
    </location>
</feature>
<organism evidence="17 18">
    <name type="scientific">Effrenium voratum</name>
    <dbReference type="NCBI Taxonomy" id="2562239"/>
    <lineage>
        <taxon>Eukaryota</taxon>
        <taxon>Sar</taxon>
        <taxon>Alveolata</taxon>
        <taxon>Dinophyceae</taxon>
        <taxon>Suessiales</taxon>
        <taxon>Symbiodiniaceae</taxon>
        <taxon>Effrenium</taxon>
    </lineage>
</organism>
<sequence>MGSDGPMALDKDAYASLLDASWQNFRQQLLDAFPEYGLPASPSLLAGSEPGSPAKEFDPGKVTFTLEDAWLPMTEQKSDKSDKSEQSEQSQSSVTDNAHNSAHLIQSGLDGLGPQEARAVRHRLRLRLNALTADSMVSGQCLHEAISALGLTKFSIQDMNEFLNQIADFISLTFEDAESESDDDVESFATSINMLWLRDESQKHHHRRKPVWAWPARESFGIRRSMTAHSVFPDPPPAPRATHNAAPAQAIMDIFLAKEGEVHRRIFGPKHLNQFRSIKEILLAGDTNRLVAELTFVRINDLASPPEKLHPLMYIEPLVATLIVGNGIMIGFQTDPAYANWGGWTYLEIGFAACLLLEIGLRMHLLRCWGYWCGPEKWWNWFDLLLACTGLSDIYFGLFFEATDSVAGTSLLRFCRLIRLVRIVKVFRIKMLKDLRLMVKGLVAGVKTLSLAFALLFAVLYVIAGFATISIGVDSRTQAIGLTSYFQNIPATMFTSFRCFNGECVNDAGQPIPSLLAAEFGLPFILGYVGSYMLVTMGIFNVILGVYVDITMRAAKENEAQSAEAHSRESIRIARTTRELLKRFAAAYHVFTELEVDPTSPEDTKDSKFSKLPSSALLTEDDLRDVAITKELFLLVIQDGRVQKLMDELDLPPDRANLFEIIDADSSGTLQIAELLHGLLKIRGEINKSDTIASLLATKAVQSMLSEFKEESMTMMRSLNLGISNRLEKLEEQGERMEEKLMEPARSFVSFASRRSSISERAHSKAIVETTSSKGQPPAPTRKLLTQLPLKDLQASDGAEPDEPPKPKEDFQEWSKSRLRQIQELSQELDKLLLELVEAHECCYSSPRSSSSTIIGPSSRPPRVPKISACVEETMFPVFEHAEPPPAPPAPPASRPEVKRNSFRKMTPHLPAMSLGDIEESSEGSVASSRRRRGSEFSQRTEGMEALSSTNRTPELAGVLSPIASAQISGVNTSSPATEQASDLRSRATTKDRILVPPSRLGRLVNSQFFDIFYSVAIILNCMTMGLQADMLVNEYAPESEQLVMMAENILVVLFTIEIFARVWVYGCTGYFALRN</sequence>
<dbReference type="InterPro" id="IPR005821">
    <property type="entry name" value="Ion_trans_dom"/>
</dbReference>
<gene>
    <name evidence="17" type="ORF">EVOR1521_LOCUS20567</name>
</gene>
<evidence type="ECO:0000313" key="17">
    <source>
        <dbReference type="EMBL" id="CAJ1396312.1"/>
    </source>
</evidence>
<evidence type="ECO:0000256" key="7">
    <source>
        <dbReference type="ARBA" id="ARBA00022882"/>
    </source>
</evidence>
<evidence type="ECO:0000256" key="10">
    <source>
        <dbReference type="ARBA" id="ARBA00023136"/>
    </source>
</evidence>
<keyword evidence="13" id="KW-0175">Coiled coil</keyword>
<evidence type="ECO:0000256" key="5">
    <source>
        <dbReference type="ARBA" id="ARBA00022692"/>
    </source>
</evidence>
<dbReference type="PANTHER" id="PTHR45628">
    <property type="entry name" value="VOLTAGE-DEPENDENT CALCIUM CHANNEL TYPE A SUBUNIT ALPHA-1"/>
    <property type="match status" value="1"/>
</dbReference>
<dbReference type="Gene3D" id="1.20.120.350">
    <property type="entry name" value="Voltage-gated potassium channels. Chain C"/>
    <property type="match status" value="2"/>
</dbReference>
<evidence type="ECO:0000256" key="12">
    <source>
        <dbReference type="ARBA" id="ARBA00023303"/>
    </source>
</evidence>
<keyword evidence="7" id="KW-0851">Voltage-gated channel</keyword>
<dbReference type="InterPro" id="IPR050599">
    <property type="entry name" value="VDCC_alpha-1_subunit"/>
</dbReference>
<dbReference type="GO" id="GO:0098703">
    <property type="term" value="P:calcium ion import across plasma membrane"/>
    <property type="evidence" value="ECO:0007669"/>
    <property type="project" value="TreeGrafter"/>
</dbReference>
<feature type="region of interest" description="Disordered" evidence="14">
    <location>
        <begin position="762"/>
        <end position="782"/>
    </location>
</feature>
<feature type="transmembrane region" description="Helical" evidence="15">
    <location>
        <begin position="312"/>
        <end position="332"/>
    </location>
</feature>
<accession>A0AA36IZF6</accession>
<feature type="compositionally biased region" description="Basic and acidic residues" evidence="14">
    <location>
        <begin position="803"/>
        <end position="815"/>
    </location>
</feature>
<feature type="transmembrane region" description="Helical" evidence="15">
    <location>
        <begin position="448"/>
        <end position="473"/>
    </location>
</feature>
<feature type="coiled-coil region" evidence="13">
    <location>
        <begin position="815"/>
        <end position="842"/>
    </location>
</feature>
<evidence type="ECO:0000256" key="4">
    <source>
        <dbReference type="ARBA" id="ARBA00022673"/>
    </source>
</evidence>
<feature type="region of interest" description="Disordered" evidence="14">
    <location>
        <begin position="909"/>
        <end position="953"/>
    </location>
</feature>
<evidence type="ECO:0000256" key="8">
    <source>
        <dbReference type="ARBA" id="ARBA00022989"/>
    </source>
</evidence>
<dbReference type="EMBL" id="CAUJNA010003227">
    <property type="protein sequence ID" value="CAJ1396312.1"/>
    <property type="molecule type" value="Genomic_DNA"/>
</dbReference>
<keyword evidence="8 15" id="KW-1133">Transmembrane helix</keyword>